<keyword evidence="5" id="KW-0597">Phosphoprotein</keyword>
<dbReference type="Pfam" id="PF00582">
    <property type="entry name" value="Usp"/>
    <property type="match status" value="1"/>
</dbReference>
<dbReference type="Gene3D" id="3.30.565.10">
    <property type="entry name" value="Histidine kinase-like ATPase, C-terminal domain"/>
    <property type="match status" value="1"/>
</dbReference>
<keyword evidence="17" id="KW-1185">Reference proteome</keyword>
<dbReference type="Pfam" id="PF13493">
    <property type="entry name" value="DUF4118"/>
    <property type="match status" value="1"/>
</dbReference>
<comment type="subcellular location">
    <subcellularLocation>
        <location evidence="3">Cell membrane</location>
    </subcellularLocation>
    <subcellularLocation>
        <location evidence="2">Membrane</location>
        <topology evidence="2">Multi-pass membrane protein</topology>
    </subcellularLocation>
</comment>
<dbReference type="InterPro" id="IPR004358">
    <property type="entry name" value="Sig_transdc_His_kin-like_C"/>
</dbReference>
<evidence type="ECO:0000256" key="2">
    <source>
        <dbReference type="ARBA" id="ARBA00004141"/>
    </source>
</evidence>
<reference evidence="17" key="1">
    <citation type="journal article" date="2019" name="Int. J. Syst. Evol. Microbiol.">
        <title>The Global Catalogue of Microorganisms (GCM) 10K type strain sequencing project: providing services to taxonomists for standard genome sequencing and annotation.</title>
        <authorList>
            <consortium name="The Broad Institute Genomics Platform"/>
            <consortium name="The Broad Institute Genome Sequencing Center for Infectious Disease"/>
            <person name="Wu L."/>
            <person name="Ma J."/>
        </authorList>
    </citation>
    <scope>NUCLEOTIDE SEQUENCE [LARGE SCALE GENOMIC DNA]</scope>
    <source>
        <strain evidence="17">CGMCC 4.7241</strain>
    </source>
</reference>
<evidence type="ECO:0000256" key="1">
    <source>
        <dbReference type="ARBA" id="ARBA00000085"/>
    </source>
</evidence>
<evidence type="ECO:0000313" key="16">
    <source>
        <dbReference type="EMBL" id="MFC3765772.1"/>
    </source>
</evidence>
<evidence type="ECO:0000256" key="4">
    <source>
        <dbReference type="ARBA" id="ARBA00012438"/>
    </source>
</evidence>
<dbReference type="CDD" id="cd00075">
    <property type="entry name" value="HATPase"/>
    <property type="match status" value="1"/>
</dbReference>
<evidence type="ECO:0000259" key="15">
    <source>
        <dbReference type="PROSITE" id="PS50109"/>
    </source>
</evidence>
<dbReference type="PANTHER" id="PTHR45569:SF1">
    <property type="entry name" value="SENSOR PROTEIN KDPD"/>
    <property type="match status" value="1"/>
</dbReference>
<evidence type="ECO:0000256" key="6">
    <source>
        <dbReference type="ARBA" id="ARBA00022679"/>
    </source>
</evidence>
<keyword evidence="10 16" id="KW-0067">ATP-binding</keyword>
<dbReference type="InterPro" id="IPR005467">
    <property type="entry name" value="His_kinase_dom"/>
</dbReference>
<protein>
    <recommendedName>
        <fullName evidence="4">histidine kinase</fullName>
        <ecNumber evidence="4">2.7.13.3</ecNumber>
    </recommendedName>
</protein>
<feature type="domain" description="Histidine kinase" evidence="15">
    <location>
        <begin position="618"/>
        <end position="829"/>
    </location>
</feature>
<dbReference type="Proteomes" id="UP001595699">
    <property type="component" value="Unassembled WGS sequence"/>
</dbReference>
<dbReference type="GO" id="GO:0005524">
    <property type="term" value="F:ATP binding"/>
    <property type="evidence" value="ECO:0007669"/>
    <property type="project" value="UniProtKB-KW"/>
</dbReference>
<dbReference type="InterPro" id="IPR052023">
    <property type="entry name" value="Histidine_kinase_KdpD"/>
</dbReference>
<dbReference type="Gene3D" id="1.20.120.620">
    <property type="entry name" value="Backbone structure of the membrane domain of e. Coli histidine kinase receptor kdpd"/>
    <property type="match status" value="1"/>
</dbReference>
<dbReference type="Pfam" id="PF02702">
    <property type="entry name" value="KdpD"/>
    <property type="match status" value="1"/>
</dbReference>
<dbReference type="Gene3D" id="3.40.50.300">
    <property type="entry name" value="P-loop containing nucleotide triphosphate hydrolases"/>
    <property type="match status" value="1"/>
</dbReference>
<dbReference type="PROSITE" id="PS50109">
    <property type="entry name" value="HIS_KIN"/>
    <property type="match status" value="1"/>
</dbReference>
<feature type="transmembrane region" description="Helical" evidence="14">
    <location>
        <begin position="409"/>
        <end position="436"/>
    </location>
</feature>
<dbReference type="InterPro" id="IPR036097">
    <property type="entry name" value="HisK_dim/P_sf"/>
</dbReference>
<dbReference type="Gene3D" id="3.40.50.620">
    <property type="entry name" value="HUPs"/>
    <property type="match status" value="1"/>
</dbReference>
<dbReference type="InterPro" id="IPR025201">
    <property type="entry name" value="KdpD_TM"/>
</dbReference>
<keyword evidence="12" id="KW-0902">Two-component regulatory system</keyword>
<evidence type="ECO:0000256" key="8">
    <source>
        <dbReference type="ARBA" id="ARBA00022741"/>
    </source>
</evidence>
<dbReference type="SMART" id="SM00387">
    <property type="entry name" value="HATPase_c"/>
    <property type="match status" value="1"/>
</dbReference>
<dbReference type="PRINTS" id="PR00344">
    <property type="entry name" value="BCTRLSENSOR"/>
</dbReference>
<dbReference type="InterPro" id="IPR003594">
    <property type="entry name" value="HATPase_dom"/>
</dbReference>
<evidence type="ECO:0000313" key="17">
    <source>
        <dbReference type="Proteomes" id="UP001595699"/>
    </source>
</evidence>
<evidence type="ECO:0000256" key="14">
    <source>
        <dbReference type="SAM" id="Phobius"/>
    </source>
</evidence>
<feature type="transmembrane region" description="Helical" evidence="14">
    <location>
        <begin position="377"/>
        <end position="397"/>
    </location>
</feature>
<gene>
    <name evidence="16" type="ORF">ACFOUW_33400</name>
</gene>
<feature type="transmembrane region" description="Helical" evidence="14">
    <location>
        <begin position="456"/>
        <end position="477"/>
    </location>
</feature>
<dbReference type="Pfam" id="PF00512">
    <property type="entry name" value="HisKA"/>
    <property type="match status" value="1"/>
</dbReference>
<dbReference type="RefSeq" id="WP_205121044.1">
    <property type="nucleotide sequence ID" value="NZ_JAFBCM010000001.1"/>
</dbReference>
<dbReference type="SUPFAM" id="SSF52402">
    <property type="entry name" value="Adenine nucleotide alpha hydrolases-like"/>
    <property type="match status" value="1"/>
</dbReference>
<dbReference type="Gene3D" id="1.10.287.130">
    <property type="match status" value="1"/>
</dbReference>
<evidence type="ECO:0000256" key="12">
    <source>
        <dbReference type="ARBA" id="ARBA00023012"/>
    </source>
</evidence>
<keyword evidence="7 14" id="KW-0812">Transmembrane</keyword>
<dbReference type="InterPro" id="IPR003852">
    <property type="entry name" value="Sig_transdc_His_kinase_KdpD_N"/>
</dbReference>
<comment type="caution">
    <text evidence="16">The sequence shown here is derived from an EMBL/GenBank/DDBJ whole genome shotgun (WGS) entry which is preliminary data.</text>
</comment>
<keyword evidence="13 14" id="KW-0472">Membrane</keyword>
<dbReference type="EMBL" id="JBHRZH010000043">
    <property type="protein sequence ID" value="MFC3765772.1"/>
    <property type="molecule type" value="Genomic_DNA"/>
</dbReference>
<organism evidence="16 17">
    <name type="scientific">Tenggerimyces flavus</name>
    <dbReference type="NCBI Taxonomy" id="1708749"/>
    <lineage>
        <taxon>Bacteria</taxon>
        <taxon>Bacillati</taxon>
        <taxon>Actinomycetota</taxon>
        <taxon>Actinomycetes</taxon>
        <taxon>Propionibacteriales</taxon>
        <taxon>Nocardioidaceae</taxon>
        <taxon>Tenggerimyces</taxon>
    </lineage>
</organism>
<dbReference type="SUPFAM" id="SSF55874">
    <property type="entry name" value="ATPase domain of HSP90 chaperone/DNA topoisomerase II/histidine kinase"/>
    <property type="match status" value="1"/>
</dbReference>
<evidence type="ECO:0000256" key="5">
    <source>
        <dbReference type="ARBA" id="ARBA00022553"/>
    </source>
</evidence>
<dbReference type="InterPro" id="IPR038318">
    <property type="entry name" value="KdpD_sf"/>
</dbReference>
<evidence type="ECO:0000256" key="3">
    <source>
        <dbReference type="ARBA" id="ARBA00004236"/>
    </source>
</evidence>
<evidence type="ECO:0000256" key="9">
    <source>
        <dbReference type="ARBA" id="ARBA00022777"/>
    </source>
</evidence>
<dbReference type="InterPro" id="IPR006016">
    <property type="entry name" value="UspA"/>
</dbReference>
<dbReference type="SMART" id="SM00388">
    <property type="entry name" value="HisKA"/>
    <property type="match status" value="1"/>
</dbReference>
<dbReference type="InterPro" id="IPR014729">
    <property type="entry name" value="Rossmann-like_a/b/a_fold"/>
</dbReference>
<evidence type="ECO:0000256" key="7">
    <source>
        <dbReference type="ARBA" id="ARBA00022692"/>
    </source>
</evidence>
<evidence type="ECO:0000256" key="13">
    <source>
        <dbReference type="ARBA" id="ARBA00023136"/>
    </source>
</evidence>
<keyword evidence="8" id="KW-0547">Nucleotide-binding</keyword>
<evidence type="ECO:0000256" key="10">
    <source>
        <dbReference type="ARBA" id="ARBA00022840"/>
    </source>
</evidence>
<dbReference type="InterPro" id="IPR003661">
    <property type="entry name" value="HisK_dim/P_dom"/>
</dbReference>
<evidence type="ECO:0000256" key="11">
    <source>
        <dbReference type="ARBA" id="ARBA00022989"/>
    </source>
</evidence>
<comment type="catalytic activity">
    <reaction evidence="1">
        <text>ATP + protein L-histidine = ADP + protein N-phospho-L-histidine.</text>
        <dbReference type="EC" id="2.7.13.3"/>
    </reaction>
</comment>
<proteinExistence type="predicted"/>
<sequence length="831" mass="89503">MARGKLRVYLGAAPGVGKTYAMLGEGHRRLDRGTDIVVGVVECHERPLTEAMLEGLEVVPRRELEYRGHTFTEMDVDAVLARKPRQALVDELAHTNVPGSRNEKRWQDVEELLDAGINVITTVNIQHLESLNDAVESITGVKQHETIPDAVVRRADQIELVDMSPEALRRRLAHGNVYPPEKIDAALANYFRPGNLTALRELALLWVADRVEEGLKKYRADHEIDESWPARERVVVAITGGPEGETVIRRAARIAARGAGGELLAVHVTRSDGLTGASPTELARHRQLIESLGGTYHQVVGDDVPEALLEFARGVNASQLVLGSSRRRTWQQFFGRGVASVLTPMSGDIDVHIVTHEAVGQGRFPTRRRTLSRRRLWASWILAFVGPPLLTFVLDLTRDLHSLPTQMMLFLTLAVGNALLGGLAPAVVAAVIGSLFLNFFFTPPFHTFTIAQPENAFAIGIFVVVSLAVASFVDLAARRTLQAARARAEADTLSTLAGSVLRGERGVSALLERVRETFAMSSVALLERPDENSPWQCVSSVGPDPALQPQASDVDVAVTDNLVLALRGRVLEASDRRVLEAFAAHAAVVLERQRLTTEARSARQLAEANRIRTALLAAVSHDLRTPVAGVKASVGSLRQPDLKLSEADRQELLAGIEESADKLDRLIANLLDMSRVQAGAVTPLLRDASVEEVVGAALLGSNHVPVKLTLPEGLPPVRVDAGLVERSLANVIENAVRHTPPGAQVVVSASSLKDRVELRVIDRGPGVPDESKERIFEPFQRTGDAPDGTGVGLGLAVARGFAEILGGSLTAEDTPGGGLTMVLSLPAGGAS</sequence>
<dbReference type="EC" id="2.7.13.3" evidence="4"/>
<keyword evidence="11 14" id="KW-1133">Transmembrane helix</keyword>
<dbReference type="InterPro" id="IPR027417">
    <property type="entry name" value="P-loop_NTPase"/>
</dbReference>
<keyword evidence="9" id="KW-0418">Kinase</keyword>
<dbReference type="InterPro" id="IPR036890">
    <property type="entry name" value="HATPase_C_sf"/>
</dbReference>
<keyword evidence="6" id="KW-0808">Transferase</keyword>
<dbReference type="CDD" id="cd00082">
    <property type="entry name" value="HisKA"/>
    <property type="match status" value="1"/>
</dbReference>
<accession>A0ABV7YLA9</accession>
<dbReference type="PANTHER" id="PTHR45569">
    <property type="entry name" value="SENSOR PROTEIN KDPD"/>
    <property type="match status" value="1"/>
</dbReference>
<dbReference type="Pfam" id="PF02518">
    <property type="entry name" value="HATPase_c"/>
    <property type="match status" value="1"/>
</dbReference>
<name>A0ABV7YLA9_9ACTN</name>
<dbReference type="SUPFAM" id="SSF47384">
    <property type="entry name" value="Homodimeric domain of signal transducing histidine kinase"/>
    <property type="match status" value="1"/>
</dbReference>